<dbReference type="InterPro" id="IPR052182">
    <property type="entry name" value="Glycogen/Maltodextrin_Phosph"/>
</dbReference>
<protein>
    <submittedName>
        <fullName evidence="3">Maltodextrin phosphorylase</fullName>
    </submittedName>
</protein>
<name>A0A316DWA7_9BACL</name>
<keyword evidence="4" id="KW-1185">Reference proteome</keyword>
<dbReference type="Gene3D" id="3.40.50.2000">
    <property type="entry name" value="Glycogen Phosphorylase B"/>
    <property type="match status" value="2"/>
</dbReference>
<dbReference type="Proteomes" id="UP000245634">
    <property type="component" value="Unassembled WGS sequence"/>
</dbReference>
<dbReference type="SUPFAM" id="SSF53756">
    <property type="entry name" value="UDP-Glycosyltransferase/glycogen phosphorylase"/>
    <property type="match status" value="1"/>
</dbReference>
<dbReference type="PIRSF" id="PIRSF000460">
    <property type="entry name" value="Pprylas_GlgP"/>
    <property type="match status" value="1"/>
</dbReference>
<gene>
    <name evidence="3" type="ORF">C7459_106124</name>
</gene>
<proteinExistence type="inferred from homology"/>
<dbReference type="InterPro" id="IPR011834">
    <property type="entry name" value="Agluc_phsphrylas"/>
</dbReference>
<dbReference type="PANTHER" id="PTHR42655">
    <property type="entry name" value="GLYCOGEN PHOSPHORYLASE"/>
    <property type="match status" value="1"/>
</dbReference>
<comment type="caution">
    <text evidence="3">The sequence shown here is derived from an EMBL/GenBank/DDBJ whole genome shotgun (WGS) entry which is preliminary data.</text>
</comment>
<reference evidence="3 4" key="1">
    <citation type="submission" date="2018-05" db="EMBL/GenBank/DDBJ databases">
        <title>Genomic Encyclopedia of Type Strains, Phase IV (KMG-IV): sequencing the most valuable type-strain genomes for metagenomic binning, comparative biology and taxonomic classification.</title>
        <authorList>
            <person name="Goeker M."/>
        </authorList>
    </citation>
    <scope>NUCLEOTIDE SEQUENCE [LARGE SCALE GENOMIC DNA]</scope>
    <source>
        <strain evidence="3 4">DSM 18773</strain>
    </source>
</reference>
<comment type="similarity">
    <text evidence="1">Belongs to the glycogen phosphorylase family.</text>
</comment>
<evidence type="ECO:0000256" key="1">
    <source>
        <dbReference type="ARBA" id="ARBA00006047"/>
    </source>
</evidence>
<dbReference type="Pfam" id="PF00343">
    <property type="entry name" value="Phosphorylase"/>
    <property type="match status" value="1"/>
</dbReference>
<feature type="modified residue" description="N6-(pyridoxal phosphate)lysine" evidence="2">
    <location>
        <position position="477"/>
    </location>
</feature>
<dbReference type="EMBL" id="QGGL01000006">
    <property type="protein sequence ID" value="PWK13844.1"/>
    <property type="molecule type" value="Genomic_DNA"/>
</dbReference>
<accession>A0A316DWA7</accession>
<organism evidence="3 4">
    <name type="scientific">Tumebacillus permanentifrigoris</name>
    <dbReference type="NCBI Taxonomy" id="378543"/>
    <lineage>
        <taxon>Bacteria</taxon>
        <taxon>Bacillati</taxon>
        <taxon>Bacillota</taxon>
        <taxon>Bacilli</taxon>
        <taxon>Bacillales</taxon>
        <taxon>Alicyclobacillaceae</taxon>
        <taxon>Tumebacillus</taxon>
    </lineage>
</organism>
<dbReference type="GO" id="GO:0005975">
    <property type="term" value="P:carbohydrate metabolic process"/>
    <property type="evidence" value="ECO:0007669"/>
    <property type="project" value="InterPro"/>
</dbReference>
<dbReference type="GO" id="GO:0008184">
    <property type="term" value="F:glycogen phosphorylase activity"/>
    <property type="evidence" value="ECO:0007669"/>
    <property type="project" value="InterPro"/>
</dbReference>
<dbReference type="OrthoDB" id="9760804at2"/>
<evidence type="ECO:0000313" key="4">
    <source>
        <dbReference type="Proteomes" id="UP000245634"/>
    </source>
</evidence>
<sequence>MQPKVAYFSAEFGLDESLPIYSGGLGILAGDHVKAANDLGLPLVGVGVLYRRGYFQQRIHGDGSQEALYPQIDPAQLPVQAVVDGTGQPLYVAVPFGNRIVNLRVWQANAGRVPIYLMDADNDRNTDHDRRLTDRLYGGDQETRIAHEIILGIGGVRVLRAIGFEPDVWHMNEGHVAFLALERIREYSAQGVAFETALEAVKASTVFTTHTPVPAGHDQFSFELMDRYLGDYFWQLGADRDKILGLGRYNDKFNMTRLAVQTSAKVNGVSKLHAAVTKELFHKWSPDIPTQDVPVDAVTNGVHTATWLSPELRELYNQHLVYNWERHVADPLTWVKLEGIPDEQIWEAHQAAKQRMTDRLSLPNLQAVLTIGFARRFATYKRAYLLFQDLDRLERIVNHPDHPVAFVFAGKAHPADHPGQELIRRIAEVSQMEAFKGRVLLVENYDMNIGRHLVQGVDVWLNTPVKPMEASGTSGIKAALNGVPNCSVLDGWWDEGYNGENGWAIEGKTAGGRGYQDWIDGETLYRLLETEIAPLYYRRGEGQVPHEWVTMMKNSIRTITPEFSTARMVSDYWNKAYVPVAKRGARFTANHLQVAQRVGAYKQFVRNAWDRVYIQDIHLLPHAEGTLVQARVRLGKIWHADVRVEGVGSDGQGGIWKQELRPVTEYTKGEYLYEGVYGNRIEVWRQNNANVRVVPVSPDFCNDYELELTCWGTHWR</sequence>
<dbReference type="RefSeq" id="WP_109688368.1">
    <property type="nucleotide sequence ID" value="NZ_QGGL01000006.1"/>
</dbReference>
<dbReference type="PANTHER" id="PTHR42655:SF1">
    <property type="entry name" value="GLYCOGEN PHOSPHORYLASE"/>
    <property type="match status" value="1"/>
</dbReference>
<dbReference type="AlphaFoldDB" id="A0A316DWA7"/>
<evidence type="ECO:0000313" key="3">
    <source>
        <dbReference type="EMBL" id="PWK13844.1"/>
    </source>
</evidence>
<dbReference type="NCBIfam" id="TIGR02094">
    <property type="entry name" value="more_P_ylases"/>
    <property type="match status" value="1"/>
</dbReference>
<evidence type="ECO:0000256" key="2">
    <source>
        <dbReference type="PIRSR" id="PIRSR000460-1"/>
    </source>
</evidence>
<dbReference type="GO" id="GO:0030170">
    <property type="term" value="F:pyridoxal phosphate binding"/>
    <property type="evidence" value="ECO:0007669"/>
    <property type="project" value="InterPro"/>
</dbReference>
<keyword evidence="2" id="KW-0663">Pyridoxal phosphate</keyword>
<dbReference type="InterPro" id="IPR000811">
    <property type="entry name" value="Glyco_trans_35"/>
</dbReference>